<accession>A0A085N8S7</accession>
<organism evidence="2">
    <name type="scientific">Trichuris suis</name>
    <name type="common">pig whipworm</name>
    <dbReference type="NCBI Taxonomy" id="68888"/>
    <lineage>
        <taxon>Eukaryota</taxon>
        <taxon>Metazoa</taxon>
        <taxon>Ecdysozoa</taxon>
        <taxon>Nematoda</taxon>
        <taxon>Enoplea</taxon>
        <taxon>Dorylaimia</taxon>
        <taxon>Trichinellida</taxon>
        <taxon>Trichuridae</taxon>
        <taxon>Trichuris</taxon>
    </lineage>
</organism>
<dbReference type="AlphaFoldDB" id="A0A085N8S7"/>
<evidence type="ECO:0000313" key="3">
    <source>
        <dbReference type="Proteomes" id="UP000030764"/>
    </source>
</evidence>
<sequence length="79" mass="9361">MGRDFNIFKQASSKPADNCVYAPIRFQAYREGSLNSARMSHKVADVGKIYFIYQKWISKPSTRSIISHFFRRIRLRFVR</sequence>
<evidence type="ECO:0000313" key="1">
    <source>
        <dbReference type="EMBL" id="KFD52060.1"/>
    </source>
</evidence>
<dbReference type="Proteomes" id="UP000030764">
    <property type="component" value="Unassembled WGS sequence"/>
</dbReference>
<keyword evidence="3" id="KW-1185">Reference proteome</keyword>
<protein>
    <submittedName>
        <fullName evidence="2">Uncharacterized protein</fullName>
    </submittedName>
</protein>
<dbReference type="EMBL" id="KL363232">
    <property type="protein sequence ID" value="KFD52060.1"/>
    <property type="molecule type" value="Genomic_DNA"/>
</dbReference>
<dbReference type="EMBL" id="KL367531">
    <property type="protein sequence ID" value="KFD65873.1"/>
    <property type="molecule type" value="Genomic_DNA"/>
</dbReference>
<gene>
    <name evidence="1" type="ORF">M513_07042</name>
    <name evidence="2" type="ORF">M514_07042</name>
</gene>
<proteinExistence type="predicted"/>
<evidence type="ECO:0000313" key="2">
    <source>
        <dbReference type="EMBL" id="KFD65873.1"/>
    </source>
</evidence>
<name>A0A085N8S7_9BILA</name>
<dbReference type="Proteomes" id="UP000030758">
    <property type="component" value="Unassembled WGS sequence"/>
</dbReference>
<reference evidence="2 3" key="1">
    <citation type="journal article" date="2014" name="Nat. Genet.">
        <title>Genome and transcriptome of the porcine whipworm Trichuris suis.</title>
        <authorList>
            <person name="Jex A.R."/>
            <person name="Nejsum P."/>
            <person name="Schwarz E.M."/>
            <person name="Hu L."/>
            <person name="Young N.D."/>
            <person name="Hall R.S."/>
            <person name="Korhonen P.K."/>
            <person name="Liao S."/>
            <person name="Thamsborg S."/>
            <person name="Xia J."/>
            <person name="Xu P."/>
            <person name="Wang S."/>
            <person name="Scheerlinck J.P."/>
            <person name="Hofmann A."/>
            <person name="Sternberg P.W."/>
            <person name="Wang J."/>
            <person name="Gasser R.B."/>
        </authorList>
    </citation>
    <scope>NUCLEOTIDE SEQUENCE [LARGE SCALE GENOMIC DNA]</scope>
    <source>
        <strain evidence="2">DCEP-RM93F</strain>
        <strain evidence="1">DCEP-RM93M</strain>
    </source>
</reference>